<reference evidence="1" key="1">
    <citation type="journal article" date="2021" name="Proc. Natl. Acad. Sci. U.S.A.">
        <title>A Catalog of Tens of Thousands of Viruses from Human Metagenomes Reveals Hidden Associations with Chronic Diseases.</title>
        <authorList>
            <person name="Tisza M.J."/>
            <person name="Buck C.B."/>
        </authorList>
    </citation>
    <scope>NUCLEOTIDE SEQUENCE</scope>
    <source>
        <strain evidence="1">CtAsH36</strain>
    </source>
</reference>
<evidence type="ECO:0000313" key="1">
    <source>
        <dbReference type="EMBL" id="DAF59328.1"/>
    </source>
</evidence>
<accession>A0A8S5T883</accession>
<sequence length="65" mass="7408">MDGRRVPNNDVIPNWCPLKPLPEKNTTENDMTDYQCGMVNGRNQCIDEITGGEVDGEINRKRKKC</sequence>
<dbReference type="EMBL" id="BK032768">
    <property type="protein sequence ID" value="DAF59328.1"/>
    <property type="molecule type" value="Genomic_DNA"/>
</dbReference>
<organism evidence="1">
    <name type="scientific">Siphoviridae sp. ctAsH36</name>
    <dbReference type="NCBI Taxonomy" id="2827799"/>
    <lineage>
        <taxon>Viruses</taxon>
        <taxon>Duplodnaviria</taxon>
        <taxon>Heunggongvirae</taxon>
        <taxon>Uroviricota</taxon>
        <taxon>Caudoviricetes</taxon>
    </lineage>
</organism>
<protein>
    <submittedName>
        <fullName evidence="1">Uncharacterized protein</fullName>
    </submittedName>
</protein>
<proteinExistence type="predicted"/>
<name>A0A8S5T883_9CAUD</name>